<sequence>MKIEITEHFRNKLKRQIQYISLDKPLAARKLNKSIFAKIKGLITNPKINRKSIFFDDENIRDLVVKGYLIVYEILPSENKIIIFGFYKWEEKL</sequence>
<dbReference type="SUPFAM" id="SSF143011">
    <property type="entry name" value="RelE-like"/>
    <property type="match status" value="1"/>
</dbReference>
<evidence type="ECO:0000256" key="1">
    <source>
        <dbReference type="ARBA" id="ARBA00022649"/>
    </source>
</evidence>
<evidence type="ECO:0000313" key="3">
    <source>
        <dbReference type="Proteomes" id="UP001073122"/>
    </source>
</evidence>
<dbReference type="InterPro" id="IPR007712">
    <property type="entry name" value="RelE/ParE_toxin"/>
</dbReference>
<proteinExistence type="predicted"/>
<dbReference type="InterPro" id="IPR035093">
    <property type="entry name" value="RelE/ParE_toxin_dom_sf"/>
</dbReference>
<dbReference type="EMBL" id="JAOVZW010000030">
    <property type="protein sequence ID" value="MCX8526216.1"/>
    <property type="molecule type" value="Genomic_DNA"/>
</dbReference>
<dbReference type="RefSeq" id="WP_267267448.1">
    <property type="nucleotide sequence ID" value="NZ_JAOVZW010000030.1"/>
</dbReference>
<gene>
    <name evidence="2" type="ORF">OF897_20070</name>
</gene>
<dbReference type="Pfam" id="PF05016">
    <property type="entry name" value="ParE_toxin"/>
    <property type="match status" value="1"/>
</dbReference>
<keyword evidence="1" id="KW-1277">Toxin-antitoxin system</keyword>
<name>A0ABT3XX08_9FLAO</name>
<organism evidence="2 3">
    <name type="scientific">Chryseobacterium formosus</name>
    <dbReference type="NCBI Taxonomy" id="1537363"/>
    <lineage>
        <taxon>Bacteria</taxon>
        <taxon>Pseudomonadati</taxon>
        <taxon>Bacteroidota</taxon>
        <taxon>Flavobacteriia</taxon>
        <taxon>Flavobacteriales</taxon>
        <taxon>Weeksellaceae</taxon>
        <taxon>Chryseobacterium group</taxon>
        <taxon>Chryseobacterium</taxon>
    </lineage>
</organism>
<protein>
    <submittedName>
        <fullName evidence="2">Type II toxin-antitoxin system RelE/ParE family toxin</fullName>
    </submittedName>
</protein>
<comment type="caution">
    <text evidence="2">The sequence shown here is derived from an EMBL/GenBank/DDBJ whole genome shotgun (WGS) entry which is preliminary data.</text>
</comment>
<accession>A0ABT3XX08</accession>
<dbReference type="Gene3D" id="3.30.2310.20">
    <property type="entry name" value="RelE-like"/>
    <property type="match status" value="1"/>
</dbReference>
<keyword evidence="3" id="KW-1185">Reference proteome</keyword>
<dbReference type="Proteomes" id="UP001073122">
    <property type="component" value="Unassembled WGS sequence"/>
</dbReference>
<reference evidence="2" key="1">
    <citation type="submission" date="2022-10" db="EMBL/GenBank/DDBJ databases">
        <title>Chryseobacterium sp. nov., a novel bacterial species.</title>
        <authorList>
            <person name="Cao Y."/>
        </authorList>
    </citation>
    <scope>NUCLEOTIDE SEQUENCE</scope>
    <source>
        <strain evidence="2">CCTCC AB2015118</strain>
    </source>
</reference>
<evidence type="ECO:0000313" key="2">
    <source>
        <dbReference type="EMBL" id="MCX8526216.1"/>
    </source>
</evidence>